<evidence type="ECO:0000313" key="2">
    <source>
        <dbReference type="Proteomes" id="UP000831607"/>
    </source>
</evidence>
<name>A0ABY4AKA6_9BURK</name>
<sequence>MKKCIYKIEIAIDEELRDDVIEDSTDEEHVILSAIESLPFVFSAHLDYAITEDLLMKLKSDPTYAHEKDI</sequence>
<evidence type="ECO:0000313" key="1">
    <source>
        <dbReference type="EMBL" id="UOD50702.1"/>
    </source>
</evidence>
<protein>
    <submittedName>
        <fullName evidence="1">Uncharacterized protein</fullName>
    </submittedName>
</protein>
<reference evidence="1 2" key="1">
    <citation type="submission" date="2020-11" db="EMBL/GenBank/DDBJ databases">
        <title>Algicoccus daihaiensis sp.nov., isolated from Daihai Lake in Inner Mongolia.</title>
        <authorList>
            <person name="Kai J."/>
        </authorList>
    </citation>
    <scope>NUCLEOTIDE SEQUENCE [LARGE SCALE GENOMIC DNA]</scope>
    <source>
        <strain evidence="2">f23</strain>
    </source>
</reference>
<accession>A0ABY4AKA6</accession>
<dbReference type="RefSeq" id="WP_243479111.1">
    <property type="nucleotide sequence ID" value="NZ_CP063982.1"/>
</dbReference>
<organism evidence="1 2">
    <name type="scientific">Orrella daihaiensis</name>
    <dbReference type="NCBI Taxonomy" id="2782176"/>
    <lineage>
        <taxon>Bacteria</taxon>
        <taxon>Pseudomonadati</taxon>
        <taxon>Pseudomonadota</taxon>
        <taxon>Betaproteobacteria</taxon>
        <taxon>Burkholderiales</taxon>
        <taxon>Alcaligenaceae</taxon>
        <taxon>Orrella</taxon>
    </lineage>
</organism>
<proteinExistence type="predicted"/>
<keyword evidence="2" id="KW-1185">Reference proteome</keyword>
<dbReference type="EMBL" id="CP063982">
    <property type="protein sequence ID" value="UOD50702.1"/>
    <property type="molecule type" value="Genomic_DNA"/>
</dbReference>
<gene>
    <name evidence="1" type="ORF">DHf2319_01850</name>
</gene>
<dbReference type="Proteomes" id="UP000831607">
    <property type="component" value="Chromosome"/>
</dbReference>